<name>A0A518DZJ2_9BACT</name>
<reference evidence="2 3" key="1">
    <citation type="submission" date="2019-02" db="EMBL/GenBank/DDBJ databases">
        <title>Deep-cultivation of Planctomycetes and their phenomic and genomic characterization uncovers novel biology.</title>
        <authorList>
            <person name="Wiegand S."/>
            <person name="Jogler M."/>
            <person name="Boedeker C."/>
            <person name="Pinto D."/>
            <person name="Vollmers J."/>
            <person name="Rivas-Marin E."/>
            <person name="Kohn T."/>
            <person name="Peeters S.H."/>
            <person name="Heuer A."/>
            <person name="Rast P."/>
            <person name="Oberbeckmann S."/>
            <person name="Bunk B."/>
            <person name="Jeske O."/>
            <person name="Meyerdierks A."/>
            <person name="Storesund J.E."/>
            <person name="Kallscheuer N."/>
            <person name="Luecker S."/>
            <person name="Lage O.M."/>
            <person name="Pohl T."/>
            <person name="Merkel B.J."/>
            <person name="Hornburger P."/>
            <person name="Mueller R.-W."/>
            <person name="Bruemmer F."/>
            <person name="Labrenz M."/>
            <person name="Spormann A.M."/>
            <person name="Op den Camp H."/>
            <person name="Overmann J."/>
            <person name="Amann R."/>
            <person name="Jetten M.S.M."/>
            <person name="Mascher T."/>
            <person name="Medema M.H."/>
            <person name="Devos D.P."/>
            <person name="Kaster A.-K."/>
            <person name="Ovreas L."/>
            <person name="Rohde M."/>
            <person name="Galperin M.Y."/>
            <person name="Jogler C."/>
        </authorList>
    </citation>
    <scope>NUCLEOTIDE SEQUENCE [LARGE SCALE GENOMIC DNA]</scope>
    <source>
        <strain evidence="2 3">Pla85_3_4</strain>
    </source>
</reference>
<evidence type="ECO:0000313" key="2">
    <source>
        <dbReference type="EMBL" id="QDU97253.1"/>
    </source>
</evidence>
<organism evidence="2 3">
    <name type="scientific">Lignipirellula cremea</name>
    <dbReference type="NCBI Taxonomy" id="2528010"/>
    <lineage>
        <taxon>Bacteria</taxon>
        <taxon>Pseudomonadati</taxon>
        <taxon>Planctomycetota</taxon>
        <taxon>Planctomycetia</taxon>
        <taxon>Pirellulales</taxon>
        <taxon>Pirellulaceae</taxon>
        <taxon>Lignipirellula</taxon>
    </lineage>
</organism>
<dbReference type="EMBL" id="CP036433">
    <property type="protein sequence ID" value="QDU97253.1"/>
    <property type="molecule type" value="Genomic_DNA"/>
</dbReference>
<protein>
    <recommendedName>
        <fullName evidence="4">HEAT repeat protein</fullName>
    </recommendedName>
</protein>
<dbReference type="Gene3D" id="1.25.10.10">
    <property type="entry name" value="Leucine-rich Repeat Variant"/>
    <property type="match status" value="1"/>
</dbReference>
<feature type="region of interest" description="Disordered" evidence="1">
    <location>
        <begin position="1"/>
        <end position="83"/>
    </location>
</feature>
<dbReference type="KEGG" id="lcre:Pla8534_50980"/>
<feature type="compositionally biased region" description="Gly residues" evidence="1">
    <location>
        <begin position="28"/>
        <end position="57"/>
    </location>
</feature>
<proteinExistence type="predicted"/>
<sequence>MLFAQADPFGAGSDPFGGGASPAPVNPFGGGGSEPANPFGGGGGTPANPFGGGGGGAPAPTTLPDSTLAVPTAPANSSYPPEPPPNDLLLVSIAELKPTTPSQLLRAVFSLVNYGAPTEAKRYLARLTDAKPDDATLIALQKEFTSGPFFALSRNPRMQPEGSQFADRVLSLATKALQEPDHLKTLVAQLQDADIVTRSRALAGLENAGPPAIVPMIAALADPDRVPEHRNIAIALVQMKGLSEEPLIAALEAKDPYLRTQAARVLGAMKSQRAAPYLMGPATVASYPEPLRQAAHRALVRILGAAPNPDTAERYLLARATSYFQGETPDVIGADGAIEVWRWDEDQQQAVPVRYPAADASLALASKLARDLHNLAPDNQEYRRIYLLSALEVEKRTQSFDQPLSQGHGGAFEEAAAAGTSAVENLLHHALLGHRTGAALGAIEVLAEIGDEQLLVSTNGEPRTLAQAMRHGDSRVRAAAASAIMRIAPTRDFPGSSDLLGVLTRAVRSTGRRRALIGYPRLRVAQTFAAHLEHSGFDSDFAVTGRSLLAQAFREPDFQLILISDAIDQPELRSVVQQLRRDPRTARIPIGIMCRVINLPQLQRFAEEDPLTLAFPQPFEVDSLAHDAYELTALSGRDWISADERLEQGRQALAHLNTLLESPQRYPFFNLLAVEDGLIAALKSPAYTEAAAKGLGLLATPRAQHALVDAASENGAHPADRKAAAEAFQVAVQRRGLQLTSAQLQSQYDRYEQSRTLPVETQEILGFILDVMESPSRAAADAPSPASLPQGG</sequence>
<keyword evidence="3" id="KW-1185">Reference proteome</keyword>
<evidence type="ECO:0000256" key="1">
    <source>
        <dbReference type="SAM" id="MobiDB-lite"/>
    </source>
</evidence>
<gene>
    <name evidence="2" type="ORF">Pla8534_50980</name>
</gene>
<accession>A0A518DZJ2</accession>
<dbReference type="SUPFAM" id="SSF48371">
    <property type="entry name" value="ARM repeat"/>
    <property type="match status" value="1"/>
</dbReference>
<evidence type="ECO:0000313" key="3">
    <source>
        <dbReference type="Proteomes" id="UP000317648"/>
    </source>
</evidence>
<dbReference type="InterPro" id="IPR011989">
    <property type="entry name" value="ARM-like"/>
</dbReference>
<dbReference type="InterPro" id="IPR016024">
    <property type="entry name" value="ARM-type_fold"/>
</dbReference>
<dbReference type="AlphaFoldDB" id="A0A518DZJ2"/>
<evidence type="ECO:0008006" key="4">
    <source>
        <dbReference type="Google" id="ProtNLM"/>
    </source>
</evidence>
<dbReference type="Proteomes" id="UP000317648">
    <property type="component" value="Chromosome"/>
</dbReference>